<dbReference type="GO" id="GO:0016757">
    <property type="term" value="F:glycosyltransferase activity"/>
    <property type="evidence" value="ECO:0007669"/>
    <property type="project" value="UniProtKB-KW"/>
</dbReference>
<evidence type="ECO:0000256" key="3">
    <source>
        <dbReference type="ARBA" id="ARBA00022723"/>
    </source>
</evidence>
<comment type="caution">
    <text evidence="4">The sequence shown here is derived from an EMBL/GenBank/DDBJ whole genome shotgun (WGS) entry which is preliminary data.</text>
</comment>
<dbReference type="SUPFAM" id="SSF53448">
    <property type="entry name" value="Nucleotide-diphospho-sugar transferases"/>
    <property type="match status" value="1"/>
</dbReference>
<keyword evidence="5" id="KW-1185">Reference proteome</keyword>
<dbReference type="Proteomes" id="UP000051565">
    <property type="component" value="Unassembled WGS sequence"/>
</dbReference>
<dbReference type="PATRIC" id="fig|1122148.6.peg.962"/>
<evidence type="ECO:0000256" key="2">
    <source>
        <dbReference type="ARBA" id="ARBA00022679"/>
    </source>
</evidence>
<keyword evidence="2" id="KW-0808">Transferase</keyword>
<gene>
    <name evidence="4" type="ORF">IV52_GL000938</name>
</gene>
<dbReference type="GO" id="GO:0046872">
    <property type="term" value="F:metal ion binding"/>
    <property type="evidence" value="ECO:0007669"/>
    <property type="project" value="UniProtKB-KW"/>
</dbReference>
<dbReference type="InterPro" id="IPR002495">
    <property type="entry name" value="Glyco_trans_8"/>
</dbReference>
<dbReference type="GeneID" id="61249925"/>
<dbReference type="CDD" id="cd04194">
    <property type="entry name" value="GT8_A4GalT_like"/>
    <property type="match status" value="1"/>
</dbReference>
<organism evidence="4 5">
    <name type="scientific">Fructilactobacillus lindneri DSM 20690 = JCM 11027</name>
    <dbReference type="NCBI Taxonomy" id="1122148"/>
    <lineage>
        <taxon>Bacteria</taxon>
        <taxon>Bacillati</taxon>
        <taxon>Bacillota</taxon>
        <taxon>Bacilli</taxon>
        <taxon>Lactobacillales</taxon>
        <taxon>Lactobacillaceae</taxon>
        <taxon>Fructilactobacillus</taxon>
    </lineage>
</organism>
<name>A0A0R2JTF3_9LACO</name>
<reference evidence="4 5" key="1">
    <citation type="journal article" date="2015" name="Genome Announc.">
        <title>Expanding the biotechnology potential of lactobacilli through comparative genomics of 213 strains and associated genera.</title>
        <authorList>
            <person name="Sun Z."/>
            <person name="Harris H.M."/>
            <person name="McCann A."/>
            <person name="Guo C."/>
            <person name="Argimon S."/>
            <person name="Zhang W."/>
            <person name="Yang X."/>
            <person name="Jeffery I.B."/>
            <person name="Cooney J.C."/>
            <person name="Kagawa T.F."/>
            <person name="Liu W."/>
            <person name="Song Y."/>
            <person name="Salvetti E."/>
            <person name="Wrobel A."/>
            <person name="Rasinkangas P."/>
            <person name="Parkhill J."/>
            <person name="Rea M.C."/>
            <person name="O'Sullivan O."/>
            <person name="Ritari J."/>
            <person name="Douillard F.P."/>
            <person name="Paul Ross R."/>
            <person name="Yang R."/>
            <person name="Briner A.E."/>
            <person name="Felis G.E."/>
            <person name="de Vos W.M."/>
            <person name="Barrangou R."/>
            <person name="Klaenhammer T.R."/>
            <person name="Caufield P.W."/>
            <person name="Cui Y."/>
            <person name="Zhang H."/>
            <person name="O'Toole P.W."/>
        </authorList>
    </citation>
    <scope>NUCLEOTIDE SEQUENCE [LARGE SCALE GENOMIC DNA]</scope>
    <source>
        <strain evidence="4 5">DSM 20690</strain>
    </source>
</reference>
<dbReference type="PANTHER" id="PTHR13778:SF47">
    <property type="entry name" value="LIPOPOLYSACCHARIDE 1,3-GALACTOSYLTRANSFERASE"/>
    <property type="match status" value="1"/>
</dbReference>
<dbReference type="InterPro" id="IPR050748">
    <property type="entry name" value="Glycosyltrans_8_dom-fam"/>
</dbReference>
<evidence type="ECO:0000313" key="4">
    <source>
        <dbReference type="EMBL" id="KRN78661.1"/>
    </source>
</evidence>
<dbReference type="STRING" id="53444.AYR59_03410"/>
<dbReference type="AlphaFoldDB" id="A0A0R2JTF3"/>
<dbReference type="Pfam" id="PF01501">
    <property type="entry name" value="Glyco_transf_8"/>
    <property type="match status" value="1"/>
</dbReference>
<sequence length="285" mass="33132">MISIASTTDNNMAIPLAVEYASILENNQKSQFDFYIVKEKLSQQSINLLQAIQDIYPNCHQIRFLEPLADRYQNANTNSPDSDIINAYYRIEIPLEVNVPRILYLDADMICCGNIDKLWQTDLHGHAFGAAEDSGYVNRLKEMGISKEPGRYFNSGLLLIDVKKWNQEQISQRSRKIANDEPKLLKYQDQDALNAVVDGDWERLDPKYNLQTHLVRRENGFNPIVDRRASEAEAIKHPIIIHYNCFDKPWISRNNHLHPLRKYYFAAKNQLIHRLANFIKKENSK</sequence>
<dbReference type="RefSeq" id="WP_054645904.1">
    <property type="nucleotide sequence ID" value="NZ_FUXS01000002.1"/>
</dbReference>
<dbReference type="PANTHER" id="PTHR13778">
    <property type="entry name" value="GLYCOSYLTRANSFERASE 8 DOMAIN-CONTAINING PROTEIN"/>
    <property type="match status" value="1"/>
</dbReference>
<dbReference type="Gene3D" id="3.90.550.10">
    <property type="entry name" value="Spore Coat Polysaccharide Biosynthesis Protein SpsA, Chain A"/>
    <property type="match status" value="1"/>
</dbReference>
<keyword evidence="3" id="KW-0479">Metal-binding</keyword>
<evidence type="ECO:0000256" key="1">
    <source>
        <dbReference type="ARBA" id="ARBA00022676"/>
    </source>
</evidence>
<accession>A0A0R2JTF3</accession>
<dbReference type="InterPro" id="IPR029044">
    <property type="entry name" value="Nucleotide-diphossugar_trans"/>
</dbReference>
<evidence type="ECO:0000313" key="5">
    <source>
        <dbReference type="Proteomes" id="UP000051565"/>
    </source>
</evidence>
<keyword evidence="1" id="KW-0328">Glycosyltransferase</keyword>
<proteinExistence type="predicted"/>
<dbReference type="OrthoDB" id="5672604at2"/>
<protein>
    <submittedName>
        <fullName evidence="4">GspA</fullName>
    </submittedName>
</protein>
<dbReference type="EMBL" id="JQBT01000033">
    <property type="protein sequence ID" value="KRN78661.1"/>
    <property type="molecule type" value="Genomic_DNA"/>
</dbReference>